<dbReference type="STRING" id="996342.SAMN05443551_0549"/>
<dbReference type="RefSeq" id="WP_072775968.1">
    <property type="nucleotide sequence ID" value="NZ_FQXC01000001.1"/>
</dbReference>
<evidence type="ECO:0000256" key="1">
    <source>
        <dbReference type="ARBA" id="ARBA00004651"/>
    </source>
</evidence>
<dbReference type="GO" id="GO:0009055">
    <property type="term" value="F:electron transfer activity"/>
    <property type="evidence" value="ECO:0007669"/>
    <property type="project" value="InterPro"/>
</dbReference>
<evidence type="ECO:0000256" key="13">
    <source>
        <dbReference type="SAM" id="Phobius"/>
    </source>
</evidence>
<name>A0A1M5MK61_9RHOB</name>
<accession>A0A1M5MK61</accession>
<evidence type="ECO:0000256" key="8">
    <source>
        <dbReference type="ARBA" id="ARBA00022982"/>
    </source>
</evidence>
<evidence type="ECO:0000256" key="10">
    <source>
        <dbReference type="ARBA" id="ARBA00023004"/>
    </source>
</evidence>
<dbReference type="GO" id="GO:0005506">
    <property type="term" value="F:iron ion binding"/>
    <property type="evidence" value="ECO:0007669"/>
    <property type="project" value="InterPro"/>
</dbReference>
<gene>
    <name evidence="15" type="ORF">SAMN05443551_0549</name>
</gene>
<dbReference type="PANTHER" id="PTHR30485">
    <property type="entry name" value="NI/FE-HYDROGENASE 1 B-TYPE CYTOCHROME SUBUNIT"/>
    <property type="match status" value="1"/>
</dbReference>
<evidence type="ECO:0000256" key="9">
    <source>
        <dbReference type="ARBA" id="ARBA00022989"/>
    </source>
</evidence>
<keyword evidence="6 13" id="KW-0812">Transmembrane</keyword>
<keyword evidence="4" id="KW-1003">Cell membrane</keyword>
<evidence type="ECO:0000256" key="4">
    <source>
        <dbReference type="ARBA" id="ARBA00022475"/>
    </source>
</evidence>
<feature type="domain" description="Cytochrome b561 bacterial/Ni-hydrogenase" evidence="14">
    <location>
        <begin position="45"/>
        <end position="252"/>
    </location>
</feature>
<keyword evidence="7" id="KW-0479">Metal-binding</keyword>
<feature type="transmembrane region" description="Helical" evidence="13">
    <location>
        <begin position="218"/>
        <end position="235"/>
    </location>
</feature>
<dbReference type="PROSITE" id="PS00883">
    <property type="entry name" value="NI_HGENASE_CYTB_2"/>
    <property type="match status" value="1"/>
</dbReference>
<dbReference type="InterPro" id="IPR011577">
    <property type="entry name" value="Cyt_b561_bac/Ni-Hgenase"/>
</dbReference>
<dbReference type="Proteomes" id="UP000184221">
    <property type="component" value="Unassembled WGS sequence"/>
</dbReference>
<keyword evidence="10" id="KW-0408">Iron</keyword>
<evidence type="ECO:0000256" key="5">
    <source>
        <dbReference type="ARBA" id="ARBA00022617"/>
    </source>
</evidence>
<dbReference type="InterPro" id="IPR016174">
    <property type="entry name" value="Di-haem_cyt_TM"/>
</dbReference>
<dbReference type="NCBIfam" id="TIGR02125">
    <property type="entry name" value="CytB-hydogenase"/>
    <property type="match status" value="1"/>
</dbReference>
<dbReference type="Gene3D" id="1.20.950.20">
    <property type="entry name" value="Transmembrane di-heme cytochromes, Chain C"/>
    <property type="match status" value="1"/>
</dbReference>
<protein>
    <recommendedName>
        <fullName evidence="12">Probable Ni/Fe-hydrogenase B-type cytochrome subunit</fullName>
    </recommendedName>
</protein>
<evidence type="ECO:0000256" key="6">
    <source>
        <dbReference type="ARBA" id="ARBA00022692"/>
    </source>
</evidence>
<keyword evidence="11 13" id="KW-0472">Membrane</keyword>
<feature type="transmembrane region" description="Helical" evidence="13">
    <location>
        <begin position="164"/>
        <end position="186"/>
    </location>
</feature>
<dbReference type="GO" id="GO:0022904">
    <property type="term" value="P:respiratory electron transport chain"/>
    <property type="evidence" value="ECO:0007669"/>
    <property type="project" value="InterPro"/>
</dbReference>
<dbReference type="AlphaFoldDB" id="A0A1M5MK61"/>
<keyword evidence="3" id="KW-0813">Transport</keyword>
<evidence type="ECO:0000313" key="16">
    <source>
        <dbReference type="Proteomes" id="UP000184221"/>
    </source>
</evidence>
<keyword evidence="9 13" id="KW-1133">Transmembrane helix</keyword>
<evidence type="ECO:0000259" key="14">
    <source>
        <dbReference type="Pfam" id="PF01292"/>
    </source>
</evidence>
<dbReference type="PROSITE" id="PS00882">
    <property type="entry name" value="NI_HGENASE_CYTB_1"/>
    <property type="match status" value="1"/>
</dbReference>
<dbReference type="GO" id="GO:0020037">
    <property type="term" value="F:heme binding"/>
    <property type="evidence" value="ECO:0007669"/>
    <property type="project" value="TreeGrafter"/>
</dbReference>
<evidence type="ECO:0000313" key="15">
    <source>
        <dbReference type="EMBL" id="SHG77678.1"/>
    </source>
</evidence>
<comment type="subcellular location">
    <subcellularLocation>
        <location evidence="1">Cell membrane</location>
        <topology evidence="1">Multi-pass membrane protein</topology>
    </subcellularLocation>
</comment>
<dbReference type="InterPro" id="IPR000516">
    <property type="entry name" value="Ni-dep_Hydgase_cyt-B"/>
</dbReference>
<dbReference type="GO" id="GO:0005886">
    <property type="term" value="C:plasma membrane"/>
    <property type="evidence" value="ECO:0007669"/>
    <property type="project" value="UniProtKB-SubCell"/>
</dbReference>
<evidence type="ECO:0000256" key="12">
    <source>
        <dbReference type="ARBA" id="ARBA00072962"/>
    </source>
</evidence>
<dbReference type="PANTHER" id="PTHR30485:SF0">
    <property type="entry name" value="NI_FE-HYDROGENASE 1 B-TYPE CYTOCHROME SUBUNIT-RELATED"/>
    <property type="match status" value="1"/>
</dbReference>
<proteinExistence type="inferred from homology"/>
<dbReference type="Pfam" id="PF01292">
    <property type="entry name" value="Ni_hydr_CYTB"/>
    <property type="match status" value="1"/>
</dbReference>
<feature type="transmembrane region" description="Helical" evidence="13">
    <location>
        <begin position="91"/>
        <end position="116"/>
    </location>
</feature>
<dbReference type="InterPro" id="IPR051542">
    <property type="entry name" value="Hydrogenase_cytochrome"/>
</dbReference>
<feature type="transmembrane region" description="Helical" evidence="13">
    <location>
        <begin position="52"/>
        <end position="71"/>
    </location>
</feature>
<dbReference type="PRINTS" id="PR00161">
    <property type="entry name" value="NIHGNASECYTB"/>
</dbReference>
<keyword evidence="8" id="KW-0249">Electron transport</keyword>
<evidence type="ECO:0000256" key="3">
    <source>
        <dbReference type="ARBA" id="ARBA00022448"/>
    </source>
</evidence>
<dbReference type="OrthoDB" id="9781740at2"/>
<organism evidence="15 16">
    <name type="scientific">Marivita hallyeonensis</name>
    <dbReference type="NCBI Taxonomy" id="996342"/>
    <lineage>
        <taxon>Bacteria</taxon>
        <taxon>Pseudomonadati</taxon>
        <taxon>Pseudomonadota</taxon>
        <taxon>Alphaproteobacteria</taxon>
        <taxon>Rhodobacterales</taxon>
        <taxon>Roseobacteraceae</taxon>
        <taxon>Marivita</taxon>
    </lineage>
</organism>
<evidence type="ECO:0000256" key="11">
    <source>
        <dbReference type="ARBA" id="ARBA00023136"/>
    </source>
</evidence>
<evidence type="ECO:0000256" key="2">
    <source>
        <dbReference type="ARBA" id="ARBA00008622"/>
    </source>
</evidence>
<evidence type="ECO:0000256" key="7">
    <source>
        <dbReference type="ARBA" id="ARBA00022723"/>
    </source>
</evidence>
<keyword evidence="16" id="KW-1185">Reference proteome</keyword>
<dbReference type="FunFam" id="1.20.950.20:FF:000003">
    <property type="entry name" value="Ni/Fe-hydrogenase 1 b-type cytochrome subunit"/>
    <property type="match status" value="1"/>
</dbReference>
<reference evidence="15 16" key="1">
    <citation type="submission" date="2016-11" db="EMBL/GenBank/DDBJ databases">
        <authorList>
            <person name="Jaros S."/>
            <person name="Januszkiewicz K."/>
            <person name="Wedrychowicz H."/>
        </authorList>
    </citation>
    <scope>NUCLEOTIDE SEQUENCE [LARGE SCALE GENOMIC DNA]</scope>
    <source>
        <strain evidence="15 16">DSM 29431</strain>
    </source>
</reference>
<dbReference type="SUPFAM" id="SSF81342">
    <property type="entry name" value="Transmembrane di-heme cytochromes"/>
    <property type="match status" value="1"/>
</dbReference>
<comment type="similarity">
    <text evidence="2">Belongs to the HupC/HyaC/HydC family.</text>
</comment>
<dbReference type="EMBL" id="FQXC01000001">
    <property type="protein sequence ID" value="SHG77678.1"/>
    <property type="molecule type" value="Genomic_DNA"/>
</dbReference>
<sequence>MKVEAQDTPEELQKSKVDFYSASVLTGDATREDLETIKRHTSVYVYETPVRLWHWVNALAIVVLCVTGWFIGNPPPTMQIGEAVDQYVFGYIRFAHFAAAMVMTIGFFGRLFWSFVGNHHSKQMFRLPVHKADWWKEVFFELRWYLFLEKEPKKYVGHNPLAQIAMFLFMTVGMTFMIVTGFALYAEGLGADHWLWALTSPVMNLVGNSQIMHSVHHLGMWAIVIFMMIHIYAAIREDIMSRQSMVSTMISGHRTFKDDRPE</sequence>
<keyword evidence="5" id="KW-0349">Heme</keyword>